<feature type="binding site" evidence="5">
    <location>
        <position position="423"/>
    </location>
    <ligand>
        <name>ATP</name>
        <dbReference type="ChEBI" id="CHEBI:30616"/>
    </ligand>
</feature>
<dbReference type="InterPro" id="IPR050052">
    <property type="entry name" value="ATP-dep_Clp_protease_ClpX"/>
</dbReference>
<comment type="function">
    <text evidence="5">ATPase subunit of a proteasome-like degradation complex; this subunit has chaperone activity. The binding of ATP and its subsequent hydrolysis by HslU are essential for unfolding of protein substrates subsequently hydrolyzed by HslV. HslU recognizes the N-terminal part of its protein substrates and unfolds these before they are guided to HslV for hydrolysis.</text>
</comment>
<feature type="binding site" evidence="5">
    <location>
        <begin position="69"/>
        <end position="74"/>
    </location>
    <ligand>
        <name>ATP</name>
        <dbReference type="ChEBI" id="CHEBI:30616"/>
    </ligand>
</feature>
<dbReference type="CDD" id="cd19498">
    <property type="entry name" value="RecA-like_HslU"/>
    <property type="match status" value="1"/>
</dbReference>
<evidence type="ECO:0000256" key="6">
    <source>
        <dbReference type="SAM" id="MobiDB-lite"/>
    </source>
</evidence>
<dbReference type="RefSeq" id="WP_265786517.1">
    <property type="nucleotide sequence ID" value="NZ_BAABRS010000001.1"/>
</dbReference>
<keyword evidence="5" id="KW-0963">Cytoplasm</keyword>
<evidence type="ECO:0000313" key="10">
    <source>
        <dbReference type="Proteomes" id="UP001207337"/>
    </source>
</evidence>
<dbReference type="NCBIfam" id="NF003544">
    <property type="entry name" value="PRK05201.1"/>
    <property type="match status" value="1"/>
</dbReference>
<dbReference type="GO" id="GO:0006508">
    <property type="term" value="P:proteolysis"/>
    <property type="evidence" value="ECO:0007669"/>
    <property type="project" value="UniProtKB-KW"/>
</dbReference>
<organism evidence="9 10">
    <name type="scientific">Fodinibius salicampi</name>
    <dbReference type="NCBI Taxonomy" id="1920655"/>
    <lineage>
        <taxon>Bacteria</taxon>
        <taxon>Pseudomonadati</taxon>
        <taxon>Balneolota</taxon>
        <taxon>Balneolia</taxon>
        <taxon>Balneolales</taxon>
        <taxon>Balneolaceae</taxon>
        <taxon>Fodinibius</taxon>
    </lineage>
</organism>
<comment type="subunit">
    <text evidence="5">A double ring-shaped homohexamer of HslV is capped on each side by a ring-shaped HslU homohexamer. The assembly of the HslU/HslV complex is dependent on binding of ATP.</text>
</comment>
<feature type="binding site" evidence="5">
    <location>
        <position position="282"/>
    </location>
    <ligand>
        <name>ATP</name>
        <dbReference type="ChEBI" id="CHEBI:30616"/>
    </ligand>
</feature>
<feature type="binding site" evidence="5">
    <location>
        <position position="351"/>
    </location>
    <ligand>
        <name>ATP</name>
        <dbReference type="ChEBI" id="CHEBI:30616"/>
    </ligand>
</feature>
<dbReference type="PANTHER" id="PTHR48102:SF3">
    <property type="entry name" value="ATP-DEPENDENT PROTEASE ATPASE SUBUNIT HSLU"/>
    <property type="match status" value="1"/>
</dbReference>
<name>A0ABT3PU43_9BACT</name>
<keyword evidence="10" id="KW-1185">Reference proteome</keyword>
<dbReference type="Pfam" id="PF00004">
    <property type="entry name" value="AAA"/>
    <property type="match status" value="1"/>
</dbReference>
<reference evidence="9 10" key="1">
    <citation type="submission" date="2021-11" db="EMBL/GenBank/DDBJ databases">
        <title>Aliifidinibius sp. nov., a new bacterium isolated from saline soil.</title>
        <authorList>
            <person name="Galisteo C."/>
            <person name="De La Haba R."/>
            <person name="Sanchez-Porro C."/>
            <person name="Ventosa A."/>
        </authorList>
    </citation>
    <scope>NUCLEOTIDE SEQUENCE [LARGE SCALE GENOMIC DNA]</scope>
    <source>
        <strain evidence="9 10">KACC 190600</strain>
    </source>
</reference>
<gene>
    <name evidence="5 9" type="primary">hslU</name>
    <name evidence="9" type="ORF">LQ318_00485</name>
</gene>
<dbReference type="EMBL" id="JAJNDC010000001">
    <property type="protein sequence ID" value="MCW9711367.1"/>
    <property type="molecule type" value="Genomic_DNA"/>
</dbReference>
<dbReference type="SMART" id="SM01086">
    <property type="entry name" value="ClpB_D2-small"/>
    <property type="match status" value="1"/>
</dbReference>
<protein>
    <recommendedName>
        <fullName evidence="5">ATP-dependent protease ATPase subunit HslU</fullName>
    </recommendedName>
    <alternativeName>
        <fullName evidence="5">Unfoldase HslU</fullName>
    </alternativeName>
</protein>
<dbReference type="NCBIfam" id="TIGR00390">
    <property type="entry name" value="hslU"/>
    <property type="match status" value="1"/>
</dbReference>
<keyword evidence="9" id="KW-0378">Hydrolase</keyword>
<evidence type="ECO:0000256" key="3">
    <source>
        <dbReference type="ARBA" id="ARBA00022840"/>
    </source>
</evidence>
<dbReference type="InterPro" id="IPR003593">
    <property type="entry name" value="AAA+_ATPase"/>
</dbReference>
<comment type="caution">
    <text evidence="9">The sequence shown here is derived from an EMBL/GenBank/DDBJ whole genome shotgun (WGS) entry which is preliminary data.</text>
</comment>
<evidence type="ECO:0000256" key="4">
    <source>
        <dbReference type="ARBA" id="ARBA00023186"/>
    </source>
</evidence>
<dbReference type="InterPro" id="IPR019489">
    <property type="entry name" value="Clp_ATPase_C"/>
</dbReference>
<dbReference type="Gene3D" id="3.40.50.300">
    <property type="entry name" value="P-loop containing nucleotide triphosphate hydrolases"/>
    <property type="match status" value="2"/>
</dbReference>
<comment type="subcellular location">
    <subcellularLocation>
        <location evidence="5">Cytoplasm</location>
    </subcellularLocation>
</comment>
<evidence type="ECO:0000256" key="1">
    <source>
        <dbReference type="ARBA" id="ARBA00009771"/>
    </source>
</evidence>
<dbReference type="PANTHER" id="PTHR48102">
    <property type="entry name" value="ATP-DEPENDENT CLP PROTEASE ATP-BINDING SUBUNIT CLPX-LIKE, MITOCHONDRIAL-RELATED"/>
    <property type="match status" value="1"/>
</dbReference>
<dbReference type="SUPFAM" id="SSF52540">
    <property type="entry name" value="P-loop containing nucleoside triphosphate hydrolases"/>
    <property type="match status" value="1"/>
</dbReference>
<evidence type="ECO:0000259" key="7">
    <source>
        <dbReference type="SMART" id="SM00382"/>
    </source>
</evidence>
<dbReference type="InterPro" id="IPR027417">
    <property type="entry name" value="P-loop_NTPase"/>
</dbReference>
<dbReference type="Pfam" id="PF07724">
    <property type="entry name" value="AAA_2"/>
    <property type="match status" value="1"/>
</dbReference>
<keyword evidence="2 5" id="KW-0547">Nucleotide-binding</keyword>
<dbReference type="InterPro" id="IPR004491">
    <property type="entry name" value="HslU"/>
</dbReference>
<dbReference type="HAMAP" id="MF_00249">
    <property type="entry name" value="HslU"/>
    <property type="match status" value="1"/>
</dbReference>
<keyword evidence="9" id="KW-0645">Protease</keyword>
<feature type="compositionally biased region" description="Low complexity" evidence="6">
    <location>
        <begin position="152"/>
        <end position="161"/>
    </location>
</feature>
<evidence type="ECO:0000256" key="5">
    <source>
        <dbReference type="HAMAP-Rule" id="MF_00249"/>
    </source>
</evidence>
<comment type="similarity">
    <text evidence="1 5">Belongs to the ClpX chaperone family. HslU subfamily.</text>
</comment>
<feature type="domain" description="AAA+ ATPase" evidence="7">
    <location>
        <begin position="58"/>
        <end position="362"/>
    </location>
</feature>
<dbReference type="Gene3D" id="1.10.8.60">
    <property type="match status" value="1"/>
</dbReference>
<dbReference type="InterPro" id="IPR003959">
    <property type="entry name" value="ATPase_AAA_core"/>
</dbReference>
<keyword evidence="4 5" id="KW-0143">Chaperone</keyword>
<evidence type="ECO:0000256" key="2">
    <source>
        <dbReference type="ARBA" id="ARBA00022741"/>
    </source>
</evidence>
<proteinExistence type="inferred from homology"/>
<evidence type="ECO:0000259" key="8">
    <source>
        <dbReference type="SMART" id="SM01086"/>
    </source>
</evidence>
<sequence>MSTIKKTIKHKNLTPRQIVAELNKYIVGQDEAKRSVSIALRNRWRRMNADEEIRDEILPNNILLIGPTGVGKTEIARRLAKLAEAPFIKVEASKFTEVGYVGRDVESMIRDLTDIAIDMVKTEMQERVKEEAKEIVEERILDILIPPVKQPSNNASQAQNSENFDADQASDKELNQRTREKFRKKLRSGELDDREVEIEVQKSNRSPMMQVFGPQGGMEEMGINLQDMLGNLGGQQKTKRTVTIEEARKILLDEEAEKLIDHDLAVQEALKRVQKHGIVFIDEIDKVAESSGDGKGGGGPDVSRQGVQRDMLPIVEGSNVSTKHGMVKTDHILFIGSGAFHVSKPSDLIPELQGRFPIRVELNSLTEEDFFDILTKPKNALTKQYQAMLASEGVEVDFTEDAIKEVASIAAEVNERVENIGARRLHTILSSLLDELLFAIPDDISSGDITIDKDYVNEQLNDLVKDKDLSHYIL</sequence>
<feature type="region of interest" description="Disordered" evidence="6">
    <location>
        <begin position="147"/>
        <end position="177"/>
    </location>
</feature>
<accession>A0ABT3PU43</accession>
<feature type="binding site" evidence="5">
    <location>
        <position position="27"/>
    </location>
    <ligand>
        <name>ATP</name>
        <dbReference type="ChEBI" id="CHEBI:30616"/>
    </ligand>
</feature>
<dbReference type="SMART" id="SM00382">
    <property type="entry name" value="AAA"/>
    <property type="match status" value="1"/>
</dbReference>
<evidence type="ECO:0000313" key="9">
    <source>
        <dbReference type="EMBL" id="MCW9711367.1"/>
    </source>
</evidence>
<keyword evidence="3 5" id="KW-0067">ATP-binding</keyword>
<dbReference type="GO" id="GO:0008233">
    <property type="term" value="F:peptidase activity"/>
    <property type="evidence" value="ECO:0007669"/>
    <property type="project" value="UniProtKB-KW"/>
</dbReference>
<feature type="domain" description="Clp ATPase C-terminal" evidence="8">
    <location>
        <begin position="365"/>
        <end position="465"/>
    </location>
</feature>
<dbReference type="Proteomes" id="UP001207337">
    <property type="component" value="Unassembled WGS sequence"/>
</dbReference>